<feature type="signal peptide" evidence="1">
    <location>
        <begin position="1"/>
        <end position="21"/>
    </location>
</feature>
<protein>
    <submittedName>
        <fullName evidence="2">Uncharacterized protein</fullName>
    </submittedName>
</protein>
<dbReference type="AlphaFoldDB" id="A0A6G1KF97"/>
<evidence type="ECO:0000313" key="2">
    <source>
        <dbReference type="EMBL" id="KAF2711576.1"/>
    </source>
</evidence>
<evidence type="ECO:0000256" key="1">
    <source>
        <dbReference type="SAM" id="SignalP"/>
    </source>
</evidence>
<dbReference type="EMBL" id="MU005767">
    <property type="protein sequence ID" value="KAF2711576.1"/>
    <property type="molecule type" value="Genomic_DNA"/>
</dbReference>
<reference evidence="2" key="1">
    <citation type="journal article" date="2020" name="Stud. Mycol.">
        <title>101 Dothideomycetes genomes: a test case for predicting lifestyles and emergence of pathogens.</title>
        <authorList>
            <person name="Haridas S."/>
            <person name="Albert R."/>
            <person name="Binder M."/>
            <person name="Bloem J."/>
            <person name="Labutti K."/>
            <person name="Salamov A."/>
            <person name="Andreopoulos B."/>
            <person name="Baker S."/>
            <person name="Barry K."/>
            <person name="Bills G."/>
            <person name="Bluhm B."/>
            <person name="Cannon C."/>
            <person name="Castanera R."/>
            <person name="Culley D."/>
            <person name="Daum C."/>
            <person name="Ezra D."/>
            <person name="Gonzalez J."/>
            <person name="Henrissat B."/>
            <person name="Kuo A."/>
            <person name="Liang C."/>
            <person name="Lipzen A."/>
            <person name="Lutzoni F."/>
            <person name="Magnuson J."/>
            <person name="Mondo S."/>
            <person name="Nolan M."/>
            <person name="Ohm R."/>
            <person name="Pangilinan J."/>
            <person name="Park H.-J."/>
            <person name="Ramirez L."/>
            <person name="Alfaro M."/>
            <person name="Sun H."/>
            <person name="Tritt A."/>
            <person name="Yoshinaga Y."/>
            <person name="Zwiers L.-H."/>
            <person name="Turgeon B."/>
            <person name="Goodwin S."/>
            <person name="Spatafora J."/>
            <person name="Crous P."/>
            <person name="Grigoriev I."/>
        </authorList>
    </citation>
    <scope>NUCLEOTIDE SEQUENCE</scope>
    <source>
        <strain evidence="2">CBS 279.74</strain>
    </source>
</reference>
<proteinExistence type="predicted"/>
<accession>A0A6G1KF97</accession>
<name>A0A6G1KF97_9PLEO</name>
<dbReference type="Proteomes" id="UP000799428">
    <property type="component" value="Unassembled WGS sequence"/>
</dbReference>
<sequence length="290" mass="31480">MRLINLISATVLAVFVTAALAMVEEASSVVAVERAAITANGGSPALSAENSSAITTTGYTNFTGDADFYNPVQVPPPGFTIINTPGLAATFAQDDHSVLLQIQDNFPVNVGAWRPGSGVNVTRLITNALQGLCPENRDKCLNEVRTWTTKYLDKNPNDISQPPDPYYHSVENIRNGAKLTIRIGAGGSYYKTKQIRNLLINALAQTLNSSLVWWNCKHSPGAQLCNFPRELRIVAPGGNRMSLSIRSDAPTFGDNKCYSIIAPAGWKIDRDRVKWFSTFPGLRSFGGECT</sequence>
<keyword evidence="1" id="KW-0732">Signal</keyword>
<feature type="chain" id="PRO_5026294190" evidence="1">
    <location>
        <begin position="22"/>
        <end position="290"/>
    </location>
</feature>
<organism evidence="2 3">
    <name type="scientific">Pleomassaria siparia CBS 279.74</name>
    <dbReference type="NCBI Taxonomy" id="1314801"/>
    <lineage>
        <taxon>Eukaryota</taxon>
        <taxon>Fungi</taxon>
        <taxon>Dikarya</taxon>
        <taxon>Ascomycota</taxon>
        <taxon>Pezizomycotina</taxon>
        <taxon>Dothideomycetes</taxon>
        <taxon>Pleosporomycetidae</taxon>
        <taxon>Pleosporales</taxon>
        <taxon>Pleomassariaceae</taxon>
        <taxon>Pleomassaria</taxon>
    </lineage>
</organism>
<keyword evidence="3" id="KW-1185">Reference proteome</keyword>
<gene>
    <name evidence="2" type="ORF">K504DRAFT_489428</name>
</gene>
<evidence type="ECO:0000313" key="3">
    <source>
        <dbReference type="Proteomes" id="UP000799428"/>
    </source>
</evidence>